<evidence type="ECO:0000256" key="7">
    <source>
        <dbReference type="ARBA" id="ARBA00023033"/>
    </source>
</evidence>
<keyword evidence="3" id="KW-0285">Flavoprotein</keyword>
<evidence type="ECO:0000256" key="5">
    <source>
        <dbReference type="ARBA" id="ARBA00022857"/>
    </source>
</evidence>
<dbReference type="InterPro" id="IPR036188">
    <property type="entry name" value="FAD/NAD-bd_sf"/>
</dbReference>
<comment type="caution">
    <text evidence="8">The sequence shown here is derived from an EMBL/GenBank/DDBJ whole genome shotgun (WGS) entry which is preliminary data.</text>
</comment>
<evidence type="ECO:0000256" key="3">
    <source>
        <dbReference type="ARBA" id="ARBA00022630"/>
    </source>
</evidence>
<evidence type="ECO:0000256" key="2">
    <source>
        <dbReference type="ARBA" id="ARBA00010139"/>
    </source>
</evidence>
<dbReference type="SUPFAM" id="SSF51905">
    <property type="entry name" value="FAD/NAD(P)-binding domain"/>
    <property type="match status" value="2"/>
</dbReference>
<comment type="cofactor">
    <cofactor evidence="1">
        <name>FAD</name>
        <dbReference type="ChEBI" id="CHEBI:57692"/>
    </cofactor>
</comment>
<sequence>MTSSIEPNGSDRAGLDIDALRHKYRAERDKRLRPDGRRQYVRLGNQFDKALGDPYTPVIARPPRTEHTTVICIGGGFAGLVTGAHLKEAGIGGVRIVEQGGDFGGTWYWNRYPGAQADTHALVYLPLLEETGYVPIEKYPHGPEILEHCRRIGKHYDLYDDALFHTAVTKVTWDEADSLWTVSTDRGDRLTARFVVMGIGPLNVAKLPGIPGIDRFRGHSFHASRWDYGYTGGSPTGDRMDRLADKRVAIVGTGATGVQCVPHLAEACGELYVFQRTPSSVDVRGNGPIDPDWFHRMAEPGWQQRWMENFAVNYFGGDGGEDLVMDGWTLPGKRVRAAMSLLSPAERTPEALAAVRERVDFEKMAEIRDRVEAVVEDRETAEQLKAWYSRMCKRPCFHDDYLASFNRPTTHLVDTEGKGVEGLTETGLLAGGREWEVDCVVYASGFEVGTSYTSRAGYEVTGRGGTTLSEHWADGMRTFQGLQVHRFPNAFVVQPFQGANFLNNIGHDVTESAKTVATLVRHTLDRGHRAVEPSHSAEQAWHDMLLAGTENFRVSLECTPGLYNNEGMPADNSHRLNSGYPGGPMAYYSYIQGWRAAGTFDELEFR</sequence>
<dbReference type="AlphaFoldDB" id="M2Q8M3"/>
<name>M2Q8M3_9PSEU</name>
<gene>
    <name evidence="8" type="ORF">C791_7828</name>
</gene>
<dbReference type="EMBL" id="ANMG01000083">
    <property type="protein sequence ID" value="EMD23011.1"/>
    <property type="molecule type" value="Genomic_DNA"/>
</dbReference>
<dbReference type="PANTHER" id="PTHR43098:SF4">
    <property type="entry name" value="BLR3857 PROTEIN"/>
    <property type="match status" value="1"/>
</dbReference>
<evidence type="ECO:0000256" key="6">
    <source>
        <dbReference type="ARBA" id="ARBA00023002"/>
    </source>
</evidence>
<protein>
    <submittedName>
        <fullName evidence="8">Cyclohexanone monooxygenase</fullName>
    </submittedName>
</protein>
<accession>M2Q8M3</accession>
<dbReference type="PANTHER" id="PTHR43098">
    <property type="entry name" value="L-ORNITHINE N(5)-MONOOXYGENASE-RELATED"/>
    <property type="match status" value="1"/>
</dbReference>
<evidence type="ECO:0000256" key="1">
    <source>
        <dbReference type="ARBA" id="ARBA00001974"/>
    </source>
</evidence>
<keyword evidence="5" id="KW-0521">NADP</keyword>
<comment type="similarity">
    <text evidence="2">Belongs to the FAD-binding monooxygenase family.</text>
</comment>
<dbReference type="FunFam" id="3.50.50.60:FF:000341">
    <property type="entry name" value="Baeyer-Villiger monooxygenase"/>
    <property type="match status" value="1"/>
</dbReference>
<reference evidence="8 9" key="1">
    <citation type="submission" date="2012-10" db="EMBL/GenBank/DDBJ databases">
        <title>Genome assembly of Amycolatopsis azurea DSM 43854.</title>
        <authorList>
            <person name="Khatri I."/>
            <person name="Kaur I."/>
            <person name="Subramanian S."/>
            <person name="Mayilraj S."/>
        </authorList>
    </citation>
    <scope>NUCLEOTIDE SEQUENCE [LARGE SCALE GENOMIC DNA]</scope>
    <source>
        <strain evidence="8 9">DSM 43854</strain>
    </source>
</reference>
<organism evidence="8 9">
    <name type="scientific">Amycolatopsis azurea DSM 43854</name>
    <dbReference type="NCBI Taxonomy" id="1238180"/>
    <lineage>
        <taxon>Bacteria</taxon>
        <taxon>Bacillati</taxon>
        <taxon>Actinomycetota</taxon>
        <taxon>Actinomycetes</taxon>
        <taxon>Pseudonocardiales</taxon>
        <taxon>Pseudonocardiaceae</taxon>
        <taxon>Amycolatopsis</taxon>
    </lineage>
</organism>
<keyword evidence="6" id="KW-0560">Oxidoreductase</keyword>
<dbReference type="Pfam" id="PF13738">
    <property type="entry name" value="Pyr_redox_3"/>
    <property type="match status" value="1"/>
</dbReference>
<evidence type="ECO:0000256" key="4">
    <source>
        <dbReference type="ARBA" id="ARBA00022827"/>
    </source>
</evidence>
<dbReference type="Proteomes" id="UP000014137">
    <property type="component" value="Unassembled WGS sequence"/>
</dbReference>
<dbReference type="RefSeq" id="WP_005166214.1">
    <property type="nucleotide sequence ID" value="NZ_ANMG01000083.1"/>
</dbReference>
<evidence type="ECO:0000313" key="8">
    <source>
        <dbReference type="EMBL" id="EMD23011.1"/>
    </source>
</evidence>
<proteinExistence type="inferred from homology"/>
<dbReference type="InterPro" id="IPR050775">
    <property type="entry name" value="FAD-binding_Monooxygenases"/>
</dbReference>
<keyword evidence="7 8" id="KW-0503">Monooxygenase</keyword>
<dbReference type="PATRIC" id="fig|1238180.3.peg.7301"/>
<evidence type="ECO:0000313" key="9">
    <source>
        <dbReference type="Proteomes" id="UP000014137"/>
    </source>
</evidence>
<keyword evidence="4" id="KW-0274">FAD</keyword>
<dbReference type="GO" id="GO:0016709">
    <property type="term" value="F:oxidoreductase activity, acting on paired donors, with incorporation or reduction of molecular oxygen, NAD(P)H as one donor, and incorporation of one atom of oxygen"/>
    <property type="evidence" value="ECO:0007669"/>
    <property type="project" value="UniProtKB-ARBA"/>
</dbReference>
<dbReference type="Gene3D" id="3.50.50.60">
    <property type="entry name" value="FAD/NAD(P)-binding domain"/>
    <property type="match status" value="2"/>
</dbReference>